<gene>
    <name evidence="1" type="ORF">APZ42_016453</name>
</gene>
<dbReference type="Proteomes" id="UP000076858">
    <property type="component" value="Unassembled WGS sequence"/>
</dbReference>
<dbReference type="OrthoDB" id="6361391at2759"/>
<evidence type="ECO:0000313" key="1">
    <source>
        <dbReference type="EMBL" id="KZS17561.1"/>
    </source>
</evidence>
<accession>A0A0P5SUY7</accession>
<protein>
    <submittedName>
        <fullName evidence="1">Uncharacterized protein</fullName>
    </submittedName>
</protein>
<sequence>MKFALIFLSALVAITHQQFQQQHMGRPWWLPSYYSPQPTVSSYQHIYYNTFPENTPSFRQVRPSRPYLTTNNAQLNPSYMDVDYSNDFTEDIAEDEFPITESRNRVPGVRYRPNLPNRVAIPNPRFFINYYTNVASLLTKTATFTVTSSLSLTSIQSCIAAVKFLDDAAKTKACRRKREILDNVPHPEDLQFAIVPSQTQQVTPTAVPSLELNGDQVDSFDDNVSVGELSGSISAAQNLRERRFFKYSVTSTTVTTFSILSTTVTKTVAVAGDGEVECLPSGYIVC</sequence>
<name>A0A0P5SUY7_9CRUS</name>
<dbReference type="EMBL" id="LRGB01000626">
    <property type="protein sequence ID" value="KZS17561.1"/>
    <property type="molecule type" value="Genomic_DNA"/>
</dbReference>
<keyword evidence="2" id="KW-1185">Reference proteome</keyword>
<comment type="caution">
    <text evidence="1">The sequence shown here is derived from an EMBL/GenBank/DDBJ whole genome shotgun (WGS) entry which is preliminary data.</text>
</comment>
<dbReference type="AlphaFoldDB" id="A0A0P5SUY7"/>
<proteinExistence type="predicted"/>
<reference evidence="1 2" key="1">
    <citation type="submission" date="2016-03" db="EMBL/GenBank/DDBJ databases">
        <title>EvidentialGene: Evidence-directed Construction of Genes on Genomes.</title>
        <authorList>
            <person name="Gilbert D.G."/>
            <person name="Choi J.-H."/>
            <person name="Mockaitis K."/>
            <person name="Colbourne J."/>
            <person name="Pfrender M."/>
        </authorList>
    </citation>
    <scope>NUCLEOTIDE SEQUENCE [LARGE SCALE GENOMIC DNA]</scope>
    <source>
        <strain evidence="1 2">Xinb3</strain>
        <tissue evidence="1">Complete organism</tissue>
    </source>
</reference>
<organism evidence="1 2">
    <name type="scientific">Daphnia magna</name>
    <dbReference type="NCBI Taxonomy" id="35525"/>
    <lineage>
        <taxon>Eukaryota</taxon>
        <taxon>Metazoa</taxon>
        <taxon>Ecdysozoa</taxon>
        <taxon>Arthropoda</taxon>
        <taxon>Crustacea</taxon>
        <taxon>Branchiopoda</taxon>
        <taxon>Diplostraca</taxon>
        <taxon>Cladocera</taxon>
        <taxon>Anomopoda</taxon>
        <taxon>Daphniidae</taxon>
        <taxon>Daphnia</taxon>
    </lineage>
</organism>
<evidence type="ECO:0000313" key="2">
    <source>
        <dbReference type="Proteomes" id="UP000076858"/>
    </source>
</evidence>